<dbReference type="PANTHER" id="PTHR43046">
    <property type="entry name" value="GDP-MANNOSE MANNOSYL HYDROLASE"/>
    <property type="match status" value="1"/>
</dbReference>
<dbReference type="EMBL" id="WJXB01000001">
    <property type="protein sequence ID" value="MRN51699.1"/>
    <property type="molecule type" value="Genomic_DNA"/>
</dbReference>
<reference evidence="4 5" key="1">
    <citation type="submission" date="2019-11" db="EMBL/GenBank/DDBJ databases">
        <title>Paenibacillus monticola sp. nov., a novel PGPR strain isolated from mountain sample in China.</title>
        <authorList>
            <person name="Zhao Q."/>
            <person name="Li H.-P."/>
            <person name="Zhang J.-L."/>
        </authorList>
    </citation>
    <scope>NUCLEOTIDE SEQUENCE [LARGE SCALE GENOMIC DNA]</scope>
    <source>
        <strain evidence="4 5">LC-T2</strain>
    </source>
</reference>
<accession>A0A7X2KZX1</accession>
<dbReference type="PROSITE" id="PS00893">
    <property type="entry name" value="NUDIX_BOX"/>
    <property type="match status" value="1"/>
</dbReference>
<evidence type="ECO:0000313" key="5">
    <source>
        <dbReference type="Proteomes" id="UP000463051"/>
    </source>
</evidence>
<evidence type="ECO:0000313" key="4">
    <source>
        <dbReference type="EMBL" id="MRN51699.1"/>
    </source>
</evidence>
<dbReference type="InterPro" id="IPR000086">
    <property type="entry name" value="NUDIX_hydrolase_dom"/>
</dbReference>
<dbReference type="PROSITE" id="PS51462">
    <property type="entry name" value="NUDIX"/>
    <property type="match status" value="1"/>
</dbReference>
<feature type="domain" description="Nudix hydrolase" evidence="3">
    <location>
        <begin position="16"/>
        <end position="148"/>
    </location>
</feature>
<keyword evidence="5" id="KW-1185">Reference proteome</keyword>
<name>A0A7X2KZX1_9BACL</name>
<evidence type="ECO:0000256" key="2">
    <source>
        <dbReference type="ARBA" id="ARBA00022801"/>
    </source>
</evidence>
<dbReference type="InterPro" id="IPR020084">
    <property type="entry name" value="NUDIX_hydrolase_CS"/>
</dbReference>
<evidence type="ECO:0000259" key="3">
    <source>
        <dbReference type="PROSITE" id="PS51462"/>
    </source>
</evidence>
<sequence length="150" mass="16816">MGYISELRKLVGTRPVIMSGVAVLVFNDRGELLLQRRADSGDWGTIGGGMELGESFEETAHRELHEESGLICKELILKAVLSGKDMYYRYPNGDEVYNAIMLYEAIGVEGEPFLNDDEGLELKFFSLTEPIDNMNHASYMILSKSGCIQW</sequence>
<dbReference type="AlphaFoldDB" id="A0A7X2KZX1"/>
<proteinExistence type="predicted"/>
<dbReference type="Proteomes" id="UP000463051">
    <property type="component" value="Unassembled WGS sequence"/>
</dbReference>
<dbReference type="GO" id="GO:0016787">
    <property type="term" value="F:hydrolase activity"/>
    <property type="evidence" value="ECO:0007669"/>
    <property type="project" value="UniProtKB-KW"/>
</dbReference>
<organism evidence="4 5">
    <name type="scientific">Paenibacillus monticola</name>
    <dbReference type="NCBI Taxonomy" id="2666075"/>
    <lineage>
        <taxon>Bacteria</taxon>
        <taxon>Bacillati</taxon>
        <taxon>Bacillota</taxon>
        <taxon>Bacilli</taxon>
        <taxon>Bacillales</taxon>
        <taxon>Paenibacillaceae</taxon>
        <taxon>Paenibacillus</taxon>
    </lineage>
</organism>
<keyword evidence="2" id="KW-0378">Hydrolase</keyword>
<dbReference type="InterPro" id="IPR015797">
    <property type="entry name" value="NUDIX_hydrolase-like_dom_sf"/>
</dbReference>
<dbReference type="CDD" id="cd04677">
    <property type="entry name" value="NUDIX_Hydrolase"/>
    <property type="match status" value="1"/>
</dbReference>
<comment type="caution">
    <text evidence="4">The sequence shown here is derived from an EMBL/GenBank/DDBJ whole genome shotgun (WGS) entry which is preliminary data.</text>
</comment>
<protein>
    <submittedName>
        <fullName evidence="4">NUDIX domain-containing protein</fullName>
    </submittedName>
</protein>
<comment type="cofactor">
    <cofactor evidence="1">
        <name>Mg(2+)</name>
        <dbReference type="ChEBI" id="CHEBI:18420"/>
    </cofactor>
</comment>
<gene>
    <name evidence="4" type="ORF">GJB61_01585</name>
</gene>
<dbReference type="RefSeq" id="WP_154116477.1">
    <property type="nucleotide sequence ID" value="NZ_WJXB01000001.1"/>
</dbReference>
<dbReference type="Gene3D" id="3.90.79.10">
    <property type="entry name" value="Nucleoside Triphosphate Pyrophosphohydrolase"/>
    <property type="match status" value="1"/>
</dbReference>
<dbReference type="Pfam" id="PF00293">
    <property type="entry name" value="NUDIX"/>
    <property type="match status" value="1"/>
</dbReference>
<dbReference type="PANTHER" id="PTHR43046:SF2">
    <property type="entry name" value="8-OXO-DGTP DIPHOSPHATASE-RELATED"/>
    <property type="match status" value="1"/>
</dbReference>
<evidence type="ECO:0000256" key="1">
    <source>
        <dbReference type="ARBA" id="ARBA00001946"/>
    </source>
</evidence>
<dbReference type="SUPFAM" id="SSF55811">
    <property type="entry name" value="Nudix"/>
    <property type="match status" value="1"/>
</dbReference>